<keyword evidence="4 7" id="KW-0812">Transmembrane</keyword>
<protein>
    <submittedName>
        <fullName evidence="10">ABC transporter permease</fullName>
    </submittedName>
</protein>
<keyword evidence="5 7" id="KW-1133">Transmembrane helix</keyword>
<dbReference type="EMBL" id="JJML01000044">
    <property type="protein sequence ID" value="KGF71913.1"/>
    <property type="molecule type" value="Genomic_DNA"/>
</dbReference>
<dbReference type="PANTHER" id="PTHR43738:SF1">
    <property type="entry name" value="HEMIN TRANSPORT SYSTEM PERMEASE PROTEIN HRTB-RELATED"/>
    <property type="match status" value="1"/>
</dbReference>
<dbReference type="InterPro" id="IPR051125">
    <property type="entry name" value="ABC-4/HrtB_transporter"/>
</dbReference>
<organism evidence="10 11">
    <name type="scientific">Neosynechococcus sphagnicola sy1</name>
    <dbReference type="NCBI Taxonomy" id="1497020"/>
    <lineage>
        <taxon>Bacteria</taxon>
        <taxon>Bacillati</taxon>
        <taxon>Cyanobacteriota</taxon>
        <taxon>Cyanophyceae</taxon>
        <taxon>Neosynechococcales</taxon>
        <taxon>Neosynechococcaceae</taxon>
        <taxon>Neosynechococcus</taxon>
    </lineage>
</organism>
<keyword evidence="6 7" id="KW-0472">Membrane</keyword>
<dbReference type="OrthoDB" id="180999at2"/>
<evidence type="ECO:0000256" key="4">
    <source>
        <dbReference type="ARBA" id="ARBA00022692"/>
    </source>
</evidence>
<evidence type="ECO:0000256" key="2">
    <source>
        <dbReference type="ARBA" id="ARBA00022448"/>
    </source>
</evidence>
<evidence type="ECO:0000256" key="5">
    <source>
        <dbReference type="ARBA" id="ARBA00022989"/>
    </source>
</evidence>
<dbReference type="STRING" id="1497020.DO97_14190"/>
<gene>
    <name evidence="10" type="ORF">DO97_14190</name>
</gene>
<dbReference type="Proteomes" id="UP000030170">
    <property type="component" value="Unassembled WGS sequence"/>
</dbReference>
<feature type="transmembrane region" description="Helical" evidence="7">
    <location>
        <begin position="282"/>
        <end position="306"/>
    </location>
</feature>
<dbReference type="InterPro" id="IPR005891">
    <property type="entry name" value="DevC"/>
</dbReference>
<evidence type="ECO:0000259" key="9">
    <source>
        <dbReference type="Pfam" id="PF12704"/>
    </source>
</evidence>
<evidence type="ECO:0000313" key="11">
    <source>
        <dbReference type="Proteomes" id="UP000030170"/>
    </source>
</evidence>
<keyword evidence="11" id="KW-1185">Reference proteome</keyword>
<feature type="transmembrane region" description="Helical" evidence="7">
    <location>
        <begin position="327"/>
        <end position="359"/>
    </location>
</feature>
<dbReference type="GO" id="GO:0005886">
    <property type="term" value="C:plasma membrane"/>
    <property type="evidence" value="ECO:0007669"/>
    <property type="project" value="UniProtKB-SubCell"/>
</dbReference>
<dbReference type="InterPro" id="IPR025857">
    <property type="entry name" value="MacB_PCD"/>
</dbReference>
<feature type="transmembrane region" description="Helical" evidence="7">
    <location>
        <begin position="365"/>
        <end position="393"/>
    </location>
</feature>
<evidence type="ECO:0000313" key="10">
    <source>
        <dbReference type="EMBL" id="KGF71913.1"/>
    </source>
</evidence>
<dbReference type="InterPro" id="IPR003838">
    <property type="entry name" value="ABC3_permease_C"/>
</dbReference>
<proteinExistence type="predicted"/>
<evidence type="ECO:0000256" key="6">
    <source>
        <dbReference type="ARBA" id="ARBA00023136"/>
    </source>
</evidence>
<accession>A0A098TM47</accession>
<evidence type="ECO:0000256" key="1">
    <source>
        <dbReference type="ARBA" id="ARBA00004651"/>
    </source>
</evidence>
<reference evidence="10 11" key="1">
    <citation type="journal article" date="2014" name="Mol. Ecol.">
        <title>Evolution of Synechococcus.</title>
        <authorList>
            <person name="Dvorak P."/>
            <person name="Casamatta D."/>
            <person name="Hasler P."/>
            <person name="Poulickova A."/>
            <person name="Ondrej V."/>
            <person name="Sanges R."/>
        </authorList>
    </citation>
    <scope>NUCLEOTIDE SEQUENCE [LARGE SCALE GENOMIC DNA]</scope>
    <source>
        <strain evidence="10 11">CAUP A 1101</strain>
    </source>
</reference>
<dbReference type="PANTHER" id="PTHR43738">
    <property type="entry name" value="ABC TRANSPORTER, MEMBRANE PROTEIN"/>
    <property type="match status" value="1"/>
</dbReference>
<feature type="domain" description="ABC3 transporter permease C-terminal" evidence="8">
    <location>
        <begin position="290"/>
        <end position="401"/>
    </location>
</feature>
<comment type="caution">
    <text evidence="10">The sequence shown here is derived from an EMBL/GenBank/DDBJ whole genome shotgun (WGS) entry which is preliminary data.</text>
</comment>
<dbReference type="Pfam" id="PF02687">
    <property type="entry name" value="FtsX"/>
    <property type="match status" value="1"/>
</dbReference>
<comment type="subcellular location">
    <subcellularLocation>
        <location evidence="1">Cell membrane</location>
        <topology evidence="1">Multi-pass membrane protein</topology>
    </subcellularLocation>
</comment>
<keyword evidence="2" id="KW-0813">Transport</keyword>
<name>A0A098TM47_9CYAN</name>
<dbReference type="PIRSF" id="PIRSF031773">
    <property type="entry name" value="DevC"/>
    <property type="match status" value="1"/>
</dbReference>
<sequence>MASIARRNLLEDLPRFLVAQAGIMFAVSLVTLQTGIQNGFTESSSQIIDQSKADIWVSSANMVHLGLSIPLLLERRNQAAAVAGVNRAEALIIQGSIWRDADDRLASVTVVGFQPEGQLFTPWDMIQGHVSSLSTPYTVIVDQASLTALDAQEIGDAGIVGALPARITGITSGTKSLVLGNLLFTSLDSAVAYGSSPLSPKLPCGYATNRVDCQRIEGGFPPKPRALATTDEINFVLVQAKPGEDLALLKQRLDQALPSTRAYTRLEMADLNQTYWQERSGIGFVLGLGAVVGVIVGVVVVGQILYASISEHLKEFGTLKAMGASNWVIYAVIGEQALWMAILGYLPGMVLCYGVAVWASSTQGILILITPISAVGVLGITIGMCLGASLFAIQRVTRVDPAIVFKG</sequence>
<keyword evidence="3" id="KW-1003">Cell membrane</keyword>
<evidence type="ECO:0000256" key="3">
    <source>
        <dbReference type="ARBA" id="ARBA00022475"/>
    </source>
</evidence>
<dbReference type="AlphaFoldDB" id="A0A098TM47"/>
<evidence type="ECO:0000259" key="8">
    <source>
        <dbReference type="Pfam" id="PF02687"/>
    </source>
</evidence>
<evidence type="ECO:0000256" key="7">
    <source>
        <dbReference type="SAM" id="Phobius"/>
    </source>
</evidence>
<dbReference type="Pfam" id="PF12704">
    <property type="entry name" value="MacB_PCD"/>
    <property type="match status" value="1"/>
</dbReference>
<feature type="domain" description="MacB-like periplasmic core" evidence="9">
    <location>
        <begin position="21"/>
        <end position="255"/>
    </location>
</feature>